<dbReference type="Proteomes" id="UP000597656">
    <property type="component" value="Unassembled WGS sequence"/>
</dbReference>
<evidence type="ECO:0000313" key="5">
    <source>
        <dbReference type="Proteomes" id="UP000597656"/>
    </source>
</evidence>
<evidence type="ECO:0000259" key="3">
    <source>
        <dbReference type="SMART" id="SM01043"/>
    </source>
</evidence>
<proteinExistence type="predicted"/>
<feature type="domain" description="Bacterial transcriptional activator" evidence="3">
    <location>
        <begin position="854"/>
        <end position="978"/>
    </location>
</feature>
<reference evidence="5" key="1">
    <citation type="journal article" date="2019" name="Int. J. Syst. Evol. Microbiol.">
        <title>The Global Catalogue of Microorganisms (GCM) 10K type strain sequencing project: providing services to taxonomists for standard genome sequencing and annotation.</title>
        <authorList>
            <consortium name="The Broad Institute Genomics Platform"/>
            <consortium name="The Broad Institute Genome Sequencing Center for Infectious Disease"/>
            <person name="Wu L."/>
            <person name="Ma J."/>
        </authorList>
    </citation>
    <scope>NUCLEOTIDE SEQUENCE [LARGE SCALE GENOMIC DNA]</scope>
    <source>
        <strain evidence="5">CGMCC 4.7319</strain>
    </source>
</reference>
<dbReference type="EMBL" id="BMNC01000006">
    <property type="protein sequence ID" value="GGN01600.1"/>
    <property type="molecule type" value="Genomic_DNA"/>
</dbReference>
<keyword evidence="1" id="KW-0802">TPR repeat</keyword>
<organism evidence="4 5">
    <name type="scientific">Lentzea pudingi</name>
    <dbReference type="NCBI Taxonomy" id="1789439"/>
    <lineage>
        <taxon>Bacteria</taxon>
        <taxon>Bacillati</taxon>
        <taxon>Actinomycetota</taxon>
        <taxon>Actinomycetes</taxon>
        <taxon>Pseudonocardiales</taxon>
        <taxon>Pseudonocardiaceae</taxon>
        <taxon>Lentzea</taxon>
    </lineage>
</organism>
<dbReference type="InterPro" id="IPR019734">
    <property type="entry name" value="TPR_rpt"/>
</dbReference>
<dbReference type="Gene3D" id="1.25.40.10">
    <property type="entry name" value="Tetratricopeptide repeat domain"/>
    <property type="match status" value="1"/>
</dbReference>
<dbReference type="InterPro" id="IPR036388">
    <property type="entry name" value="WH-like_DNA-bd_sf"/>
</dbReference>
<feature type="repeat" description="TPR" evidence="1">
    <location>
        <begin position="895"/>
        <end position="928"/>
    </location>
</feature>
<dbReference type="PANTHER" id="PTHR35807:SF2">
    <property type="entry name" value="TRANSCRIPTIONAL ACTIVATOR DOMAIN"/>
    <property type="match status" value="1"/>
</dbReference>
<dbReference type="InterPro" id="IPR005158">
    <property type="entry name" value="BTAD"/>
</dbReference>
<name>A0ABQ2I618_9PSEU</name>
<dbReference type="Gene3D" id="1.10.10.10">
    <property type="entry name" value="Winged helix-like DNA-binding domain superfamily/Winged helix DNA-binding domain"/>
    <property type="match status" value="1"/>
</dbReference>
<dbReference type="InterPro" id="IPR016032">
    <property type="entry name" value="Sig_transdc_resp-reg_C-effctor"/>
</dbReference>
<keyword evidence="5" id="KW-1185">Reference proteome</keyword>
<dbReference type="InterPro" id="IPR051677">
    <property type="entry name" value="AfsR-DnrI-RedD_regulator"/>
</dbReference>
<evidence type="ECO:0000256" key="1">
    <source>
        <dbReference type="PROSITE-ProRule" id="PRU00339"/>
    </source>
</evidence>
<gene>
    <name evidence="4" type="ORF">GCM10011609_45240</name>
</gene>
<dbReference type="InterPro" id="IPR011990">
    <property type="entry name" value="TPR-like_helical_dom_sf"/>
</dbReference>
<protein>
    <recommendedName>
        <fullName evidence="3">Bacterial transcriptional activator domain-containing protein</fullName>
    </recommendedName>
</protein>
<dbReference type="SMART" id="SM01043">
    <property type="entry name" value="BTAD"/>
    <property type="match status" value="1"/>
</dbReference>
<dbReference type="PANTHER" id="PTHR35807">
    <property type="entry name" value="TRANSCRIPTIONAL REGULATOR REDD-RELATED"/>
    <property type="match status" value="1"/>
</dbReference>
<sequence>MGVPLRKPAGRVFPALRAPPPTVGDNTTGPRAVPRPLDVELPRLRLVDRLGTRWSRPVTLVTAGPGFGKTTALAQAVRANLLAPRGIDAWVTCGPGHEDAARLAAAILSALGHPSFGGETREVLAALRGKAPLDVCLLLDDVHEVPDGSPGAELLAQVARALPDTAHLVLSGRSTPALPLARRQAAGEVAVIGTKDLAFTGAETSALARKLGRELTEDLQGWPALVRLSLTAGPAASWRYAAEEVLSRLPERTRTSLAALVVLGSATAEEVRVVAGECTDLEHLTREVPLVDRLDDGRYRAHDLWAGLVSTGHLRGRAVEVLTGRGDLAAAGRVACRAGDWALLAALAVELVRTTLSVLPSATAQKWLKAVPVRHEQEAAFLLLKAAVVHANDFTDPSIDCLVDRACALMLDAGDHESAAVALGQAVITAHSRGDLVRLAAVAQRAQRLDAQSPVLKVLQHSVAAVVAELAGDPEAALTHLVQAPVTAVPQALAVSTIRFHVHCLAMCGRGREAAELAERMLANDLARRHAATARWFDGEAVGFQGDGTDSTARDEFVARAIHAVIAASFGESGPELPAEQDNPRDAVLACAAQAAAAVTRGEEDLARDLYKQHLDRWPLEITLAERHLRRFLTLGYVLSDELRERWDNTDLGPSHRKARAAGRALLDARNGDLRKDLPAAHALCFLPLPWSAELAARQAAAGSTHLGTWLADRVGTAVHRQFRELARDPDLAAGAARLLATVPAPPDHPIGIEVIGPMRVTRNGVATDAPELRRARVRQLLGLLTLRASLSRERAMDLLWPELDAASAARNLRVTMTHLRRLLEPGRAGGEASYFLRSDSETIRLVRSDQLTVDLWSFQESGADDAVALWRGEPLPDLTDLCEAEITDIRTRHVRNLLTLGELRLVTGDPAEAHQLAERALELEPFEPRGHRLALAAAVRARNPHRMVRTRARVLDSLRQIGISPDPATEILLRQAAVSS</sequence>
<dbReference type="SUPFAM" id="SSF48452">
    <property type="entry name" value="TPR-like"/>
    <property type="match status" value="1"/>
</dbReference>
<dbReference type="PROSITE" id="PS50005">
    <property type="entry name" value="TPR"/>
    <property type="match status" value="1"/>
</dbReference>
<evidence type="ECO:0000256" key="2">
    <source>
        <dbReference type="SAM" id="MobiDB-lite"/>
    </source>
</evidence>
<dbReference type="SUPFAM" id="SSF46894">
    <property type="entry name" value="C-terminal effector domain of the bipartite response regulators"/>
    <property type="match status" value="1"/>
</dbReference>
<feature type="region of interest" description="Disordered" evidence="2">
    <location>
        <begin position="1"/>
        <end position="34"/>
    </location>
</feature>
<dbReference type="RefSeq" id="WP_189156790.1">
    <property type="nucleotide sequence ID" value="NZ_BMNC01000006.1"/>
</dbReference>
<accession>A0ABQ2I618</accession>
<comment type="caution">
    <text evidence="4">The sequence shown here is derived from an EMBL/GenBank/DDBJ whole genome shotgun (WGS) entry which is preliminary data.</text>
</comment>
<evidence type="ECO:0000313" key="4">
    <source>
        <dbReference type="EMBL" id="GGN01600.1"/>
    </source>
</evidence>